<evidence type="ECO:0000313" key="3">
    <source>
        <dbReference type="EMBL" id="AQP51694.1"/>
    </source>
</evidence>
<feature type="transmembrane region" description="Helical" evidence="2">
    <location>
        <begin position="72"/>
        <end position="95"/>
    </location>
</feature>
<keyword evidence="2" id="KW-0812">Transmembrane</keyword>
<sequence length="218" mass="22188">MGAARTHGALVTILTGILLLGGALETTGAILDVSANGVGAGAAHSGPGALLPFTAAALLGSVGGRSARIVGFFGAIVALVARLVLVALLLVPGWTLVTHQLFTAAAGIVTGIAVAGFALYLVLRHRDLSNAPAAAEVPSAQQTTQRQQAQPRQQPRPAPVPAQASSPARRGPESPATPVDEGLRARTGNPGAWATARTPWPRANEEDPNGTLIRPPRR</sequence>
<evidence type="ECO:0000313" key="4">
    <source>
        <dbReference type="Proteomes" id="UP000188235"/>
    </source>
</evidence>
<dbReference type="OrthoDB" id="3734605at2"/>
<dbReference type="RefSeq" id="WP_077351239.1">
    <property type="nucleotide sequence ID" value="NZ_CP019607.1"/>
</dbReference>
<keyword evidence="4" id="KW-1185">Reference proteome</keyword>
<dbReference type="AlphaFoldDB" id="A0A1Q2D077"/>
<feature type="transmembrane region" description="Helical" evidence="2">
    <location>
        <begin position="101"/>
        <end position="123"/>
    </location>
</feature>
<dbReference type="STRING" id="399497.BW733_13540"/>
<feature type="transmembrane region" description="Helical" evidence="2">
    <location>
        <begin position="38"/>
        <end position="60"/>
    </location>
</feature>
<accession>A0A1Q2D077</accession>
<feature type="region of interest" description="Disordered" evidence="1">
    <location>
        <begin position="133"/>
        <end position="218"/>
    </location>
</feature>
<protein>
    <submittedName>
        <fullName evidence="3">Uncharacterized protein</fullName>
    </submittedName>
</protein>
<keyword evidence="2" id="KW-1133">Transmembrane helix</keyword>
<dbReference type="EMBL" id="CP019607">
    <property type="protein sequence ID" value="AQP51694.1"/>
    <property type="molecule type" value="Genomic_DNA"/>
</dbReference>
<feature type="compositionally biased region" description="Low complexity" evidence="1">
    <location>
        <begin position="137"/>
        <end position="153"/>
    </location>
</feature>
<evidence type="ECO:0000256" key="1">
    <source>
        <dbReference type="SAM" id="MobiDB-lite"/>
    </source>
</evidence>
<keyword evidence="2" id="KW-0472">Membrane</keyword>
<name>A0A1Q2D077_9ACTN</name>
<organism evidence="3 4">
    <name type="scientific">Tessaracoccus flavescens</name>
    <dbReference type="NCBI Taxonomy" id="399497"/>
    <lineage>
        <taxon>Bacteria</taxon>
        <taxon>Bacillati</taxon>
        <taxon>Actinomycetota</taxon>
        <taxon>Actinomycetes</taxon>
        <taxon>Propionibacteriales</taxon>
        <taxon>Propionibacteriaceae</taxon>
        <taxon>Tessaracoccus</taxon>
    </lineage>
</organism>
<dbReference type="KEGG" id="tfa:BW733_13540"/>
<dbReference type="Proteomes" id="UP000188235">
    <property type="component" value="Chromosome"/>
</dbReference>
<gene>
    <name evidence="3" type="ORF">BW733_13540</name>
</gene>
<reference evidence="3 4" key="1">
    <citation type="journal article" date="2008" name="Int. J. Syst. Evol. Microbiol.">
        <title>Tessaracoccus flavescens sp. nov., isolated from marine sediment.</title>
        <authorList>
            <person name="Lee D.W."/>
            <person name="Lee S.D."/>
        </authorList>
    </citation>
    <scope>NUCLEOTIDE SEQUENCE [LARGE SCALE GENOMIC DNA]</scope>
    <source>
        <strain evidence="3 4">SST-39T</strain>
    </source>
</reference>
<proteinExistence type="predicted"/>
<evidence type="ECO:0000256" key="2">
    <source>
        <dbReference type="SAM" id="Phobius"/>
    </source>
</evidence>